<evidence type="ECO:0000313" key="3">
    <source>
        <dbReference type="Proteomes" id="UP001596506"/>
    </source>
</evidence>
<evidence type="ECO:0000313" key="2">
    <source>
        <dbReference type="EMBL" id="MFC7296793.1"/>
    </source>
</evidence>
<gene>
    <name evidence="2" type="ORF">ACFQQA_18980</name>
</gene>
<feature type="transmembrane region" description="Helical" evidence="1">
    <location>
        <begin position="33"/>
        <end position="50"/>
    </location>
</feature>
<feature type="non-terminal residue" evidence="2">
    <location>
        <position position="65"/>
    </location>
</feature>
<keyword evidence="1" id="KW-1133">Transmembrane helix</keyword>
<keyword evidence="1" id="KW-0472">Membrane</keyword>
<dbReference type="EMBL" id="JBHTBD010000032">
    <property type="protein sequence ID" value="MFC7296793.1"/>
    <property type="molecule type" value="Genomic_DNA"/>
</dbReference>
<dbReference type="RefSeq" id="WP_188437845.1">
    <property type="nucleotide sequence ID" value="NZ_JBHTBD010000032.1"/>
</dbReference>
<dbReference type="Proteomes" id="UP001596506">
    <property type="component" value="Unassembled WGS sequence"/>
</dbReference>
<evidence type="ECO:0008006" key="4">
    <source>
        <dbReference type="Google" id="ProtNLM"/>
    </source>
</evidence>
<proteinExistence type="predicted"/>
<reference evidence="3" key="1">
    <citation type="journal article" date="2019" name="Int. J. Syst. Evol. Microbiol.">
        <title>The Global Catalogue of Microorganisms (GCM) 10K type strain sequencing project: providing services to taxonomists for standard genome sequencing and annotation.</title>
        <authorList>
            <consortium name="The Broad Institute Genomics Platform"/>
            <consortium name="The Broad Institute Genome Sequencing Center for Infectious Disease"/>
            <person name="Wu L."/>
            <person name="Ma J."/>
        </authorList>
    </citation>
    <scope>NUCLEOTIDE SEQUENCE [LARGE SCALE GENOMIC DNA]</scope>
    <source>
        <strain evidence="3">CCUG 60559</strain>
    </source>
</reference>
<name>A0ABW2J115_9GAMM</name>
<accession>A0ABW2J115</accession>
<protein>
    <recommendedName>
        <fullName evidence="4">DUF58 domain-containing protein</fullName>
    </recommendedName>
</protein>
<comment type="caution">
    <text evidence="2">The sequence shown here is derived from an EMBL/GenBank/DDBJ whole genome shotgun (WGS) entry which is preliminary data.</text>
</comment>
<evidence type="ECO:0000256" key="1">
    <source>
        <dbReference type="SAM" id="Phobius"/>
    </source>
</evidence>
<keyword evidence="1" id="KW-0812">Transmembrane</keyword>
<organism evidence="2 3">
    <name type="scientific">Marinobacter aromaticivorans</name>
    <dbReference type="NCBI Taxonomy" id="1494078"/>
    <lineage>
        <taxon>Bacteria</taxon>
        <taxon>Pseudomonadati</taxon>
        <taxon>Pseudomonadota</taxon>
        <taxon>Gammaproteobacteria</taxon>
        <taxon>Pseudomonadales</taxon>
        <taxon>Marinobacteraceae</taxon>
        <taxon>Marinobacter</taxon>
    </lineage>
</organism>
<keyword evidence="3" id="KW-1185">Reference proteome</keyword>
<sequence length="65" mass="7288">MRPTLRTFWLILAAVPLAVTLLAISPSLVNLTGYYLAFLAFLFLIDWLSCPRSSKISFSIEEPAQ</sequence>